<dbReference type="Proteomes" id="UP000887575">
    <property type="component" value="Unassembled WGS sequence"/>
</dbReference>
<keyword evidence="1" id="KW-1133">Transmembrane helix</keyword>
<dbReference type="WBParaSite" id="MBELARI_LOCUS18074">
    <property type="protein sequence ID" value="MBELARI_LOCUS18074"/>
    <property type="gene ID" value="MBELARI_LOCUS18074"/>
</dbReference>
<dbReference type="AlphaFoldDB" id="A0AAF3EV68"/>
<accession>A0AAF3EV68</accession>
<protein>
    <submittedName>
        <fullName evidence="3">Uncharacterized protein</fullName>
    </submittedName>
</protein>
<evidence type="ECO:0000256" key="1">
    <source>
        <dbReference type="SAM" id="Phobius"/>
    </source>
</evidence>
<feature type="transmembrane region" description="Helical" evidence="1">
    <location>
        <begin position="20"/>
        <end position="39"/>
    </location>
</feature>
<keyword evidence="1" id="KW-0472">Membrane</keyword>
<reference evidence="3" key="1">
    <citation type="submission" date="2024-02" db="UniProtKB">
        <authorList>
            <consortium name="WormBaseParasite"/>
        </authorList>
    </citation>
    <scope>IDENTIFICATION</scope>
</reference>
<keyword evidence="2" id="KW-1185">Reference proteome</keyword>
<evidence type="ECO:0000313" key="2">
    <source>
        <dbReference type="Proteomes" id="UP000887575"/>
    </source>
</evidence>
<evidence type="ECO:0000313" key="3">
    <source>
        <dbReference type="WBParaSite" id="MBELARI_LOCUS18074"/>
    </source>
</evidence>
<keyword evidence="1" id="KW-0812">Transmembrane</keyword>
<sequence>MEAVSNVYNYFLSLPMVFKILIISLIVADIAFSSLYGIVGKYKKLYKVLFPKKKQHKKTSGRTSYKAGKAN</sequence>
<organism evidence="2 3">
    <name type="scientific">Mesorhabditis belari</name>
    <dbReference type="NCBI Taxonomy" id="2138241"/>
    <lineage>
        <taxon>Eukaryota</taxon>
        <taxon>Metazoa</taxon>
        <taxon>Ecdysozoa</taxon>
        <taxon>Nematoda</taxon>
        <taxon>Chromadorea</taxon>
        <taxon>Rhabditida</taxon>
        <taxon>Rhabditina</taxon>
        <taxon>Rhabditomorpha</taxon>
        <taxon>Rhabditoidea</taxon>
        <taxon>Rhabditidae</taxon>
        <taxon>Mesorhabditinae</taxon>
        <taxon>Mesorhabditis</taxon>
    </lineage>
</organism>
<name>A0AAF3EV68_9BILA</name>
<proteinExistence type="predicted"/>